<dbReference type="GO" id="GO:0030115">
    <property type="term" value="C:S-layer"/>
    <property type="evidence" value="ECO:0007669"/>
    <property type="project" value="UniProtKB-SubCell"/>
</dbReference>
<dbReference type="GO" id="GO:0005886">
    <property type="term" value="C:plasma membrane"/>
    <property type="evidence" value="ECO:0007669"/>
    <property type="project" value="UniProtKB-SubCell"/>
</dbReference>
<dbReference type="Pfam" id="PF18204">
    <property type="entry name" value="PGF-CTERM"/>
    <property type="match status" value="1"/>
</dbReference>
<keyword evidence="1" id="KW-0732">Signal</keyword>
<evidence type="ECO:0000313" key="5">
    <source>
        <dbReference type="Proteomes" id="UP000011546"/>
    </source>
</evidence>
<organism evidence="4 5">
    <name type="scientific">Halorubrum kocurii JCM 14978</name>
    <dbReference type="NCBI Taxonomy" id="1230456"/>
    <lineage>
        <taxon>Archaea</taxon>
        <taxon>Methanobacteriati</taxon>
        <taxon>Methanobacteriota</taxon>
        <taxon>Stenosarchaea group</taxon>
        <taxon>Halobacteria</taxon>
        <taxon>Halobacteriales</taxon>
        <taxon>Haloferacaceae</taxon>
        <taxon>Halorubrum</taxon>
    </lineage>
</organism>
<protein>
    <recommendedName>
        <fullName evidence="3">PGF-CTERM archaeal protein-sorting signal domain-containing protein</fullName>
    </recommendedName>
</protein>
<feature type="domain" description="PGF-CTERM archaeal protein-sorting signal" evidence="3">
    <location>
        <begin position="395"/>
        <end position="412"/>
    </location>
</feature>
<dbReference type="STRING" id="1230456.C468_16268"/>
<sequence length="421" mass="43615">MNFERLTAVGVAALATVFLVAVLAAGGAAGTDVTLTVSVVDQDGDPTGNVEVIATWEAEDDETRTATGTTASNGKVFLDVPENATVDLDIDDDTYIRNRPLTVEGASESDVELAVSRSGTATVSVVDTEDRPQADARVQIRDGSRTVDSGRTDDSGAFASSRLERGTYTVRVVKPGFFEATQEVTVSREADASVEIERGTVVLDLRVFDDHFDPPEEIETGAIRVESSVYNAEVTITEGDVSLNVPVNVDYSVDVVKDGYDAGAERISVGESAVSANVTAQRTSTLSVTPGNERVLVGETTRVTVRNAYDEPVEGATVEVDGTEVGETDDGGELAVAIDAAGEREVVATDGDVTSEPVVIVGVDEDGDANETDDANGTNDSDETDDAGETDDGSPGFGVAAAIAALLGAAAVGVKRVRGAA</sequence>
<keyword evidence="5" id="KW-1185">Reference proteome</keyword>
<feature type="compositionally biased region" description="Acidic residues" evidence="2">
    <location>
        <begin position="363"/>
        <end position="392"/>
    </location>
</feature>
<dbReference type="InterPro" id="IPR013784">
    <property type="entry name" value="Carb-bd-like_fold"/>
</dbReference>
<dbReference type="RefSeq" id="WP_008849906.1">
    <property type="nucleotide sequence ID" value="NZ_AOJH01000100.1"/>
</dbReference>
<accession>M0NJ77</accession>
<name>M0NJ77_9EURY</name>
<evidence type="ECO:0000313" key="4">
    <source>
        <dbReference type="EMBL" id="EMA57916.1"/>
    </source>
</evidence>
<evidence type="ECO:0000256" key="2">
    <source>
        <dbReference type="SAM" id="MobiDB-lite"/>
    </source>
</evidence>
<comment type="caution">
    <text evidence="4">The sequence shown here is derived from an EMBL/GenBank/DDBJ whole genome shotgun (WGS) entry which is preliminary data.</text>
</comment>
<dbReference type="OrthoDB" id="205784at2157"/>
<dbReference type="InterPro" id="IPR026371">
    <property type="entry name" value="PGF_CTERM"/>
</dbReference>
<evidence type="ECO:0000256" key="1">
    <source>
        <dbReference type="ARBA" id="ARBA00022729"/>
    </source>
</evidence>
<gene>
    <name evidence="4" type="ORF">C468_16268</name>
</gene>
<dbReference type="Proteomes" id="UP000011546">
    <property type="component" value="Unassembled WGS sequence"/>
</dbReference>
<dbReference type="SUPFAM" id="SSF49452">
    <property type="entry name" value="Starch-binding domain-like"/>
    <property type="match status" value="1"/>
</dbReference>
<dbReference type="PATRIC" id="fig|1230456.3.peg.3242"/>
<feature type="region of interest" description="Disordered" evidence="2">
    <location>
        <begin position="363"/>
        <end position="396"/>
    </location>
</feature>
<dbReference type="Gene3D" id="2.60.40.1120">
    <property type="entry name" value="Carboxypeptidase-like, regulatory domain"/>
    <property type="match status" value="1"/>
</dbReference>
<proteinExistence type="predicted"/>
<dbReference type="NCBIfam" id="TIGR04126">
    <property type="entry name" value="PGF_CTERM"/>
    <property type="match status" value="1"/>
</dbReference>
<dbReference type="Pfam" id="PF13620">
    <property type="entry name" value="CarboxypepD_reg"/>
    <property type="match status" value="1"/>
</dbReference>
<dbReference type="EMBL" id="AOJH01000100">
    <property type="protein sequence ID" value="EMA57916.1"/>
    <property type="molecule type" value="Genomic_DNA"/>
</dbReference>
<dbReference type="AlphaFoldDB" id="M0NJ77"/>
<evidence type="ECO:0000259" key="3">
    <source>
        <dbReference type="Pfam" id="PF18204"/>
    </source>
</evidence>
<dbReference type="GO" id="GO:0030246">
    <property type="term" value="F:carbohydrate binding"/>
    <property type="evidence" value="ECO:0007669"/>
    <property type="project" value="InterPro"/>
</dbReference>
<reference evidence="4 5" key="1">
    <citation type="journal article" date="2014" name="PLoS Genet.">
        <title>Phylogenetically driven sequencing of extremely halophilic archaea reveals strategies for static and dynamic osmo-response.</title>
        <authorList>
            <person name="Becker E.A."/>
            <person name="Seitzer P.M."/>
            <person name="Tritt A."/>
            <person name="Larsen D."/>
            <person name="Krusor M."/>
            <person name="Yao A.I."/>
            <person name="Wu D."/>
            <person name="Madern D."/>
            <person name="Eisen J.A."/>
            <person name="Darling A.E."/>
            <person name="Facciotti M.T."/>
        </authorList>
    </citation>
    <scope>NUCLEOTIDE SEQUENCE [LARGE SCALE GENOMIC DNA]</scope>
    <source>
        <strain evidence="4 5">JCM 14978</strain>
    </source>
</reference>